<comment type="caution">
    <text evidence="3">The sequence shown here is derived from an EMBL/GenBank/DDBJ whole genome shotgun (WGS) entry which is preliminary data.</text>
</comment>
<name>A0A9X2SXK0_9BACT</name>
<dbReference type="AlphaFoldDB" id="A0A9X2SXK0"/>
<feature type="transmembrane region" description="Helical" evidence="1">
    <location>
        <begin position="150"/>
        <end position="173"/>
    </location>
</feature>
<accession>A0A9X2SXK0</accession>
<dbReference type="PROSITE" id="PS50943">
    <property type="entry name" value="HTH_CROC1"/>
    <property type="match status" value="1"/>
</dbReference>
<feature type="domain" description="HTH cro/C1-type" evidence="2">
    <location>
        <begin position="10"/>
        <end position="64"/>
    </location>
</feature>
<keyword evidence="1" id="KW-1133">Transmembrane helix</keyword>
<sequence length="274" mass="30356">MKQPELGQKILELRKAKGLTQEELVELCNINVRTIQRIEAGEVTPRSYTIKSILEVLGYDFKEIQQTNDQNSVISPEIIGKAAFLKTAFFVGIVYFLLAFVEGIFDYWQTGEDISPEAAPWYIAVKIGIMLTFGVFTFGFYRLSLIKPNVIVKAASILLIIATCFGVAADIYGFNNASVWQSVQFSKAILFGALYIVFGLGLIRYQTDFGSFALVTGILSIISGIAFLSIILAIPGLFVFTIFEILQLVLLYKAYESITGKSPSPKNLDIHAFG</sequence>
<dbReference type="SUPFAM" id="SSF47413">
    <property type="entry name" value="lambda repressor-like DNA-binding domains"/>
    <property type="match status" value="1"/>
</dbReference>
<keyword evidence="4" id="KW-1185">Reference proteome</keyword>
<protein>
    <submittedName>
        <fullName evidence="3">Helix-turn-helix domain-containing protein</fullName>
    </submittedName>
</protein>
<evidence type="ECO:0000256" key="1">
    <source>
        <dbReference type="SAM" id="Phobius"/>
    </source>
</evidence>
<keyword evidence="1" id="KW-0812">Transmembrane</keyword>
<dbReference type="GO" id="GO:0003677">
    <property type="term" value="F:DNA binding"/>
    <property type="evidence" value="ECO:0007669"/>
    <property type="project" value="InterPro"/>
</dbReference>
<dbReference type="SMART" id="SM00530">
    <property type="entry name" value="HTH_XRE"/>
    <property type="match status" value="1"/>
</dbReference>
<dbReference type="RefSeq" id="WP_258421609.1">
    <property type="nucleotide sequence ID" value="NZ_JANSUY010000001.1"/>
</dbReference>
<dbReference type="CDD" id="cd00093">
    <property type="entry name" value="HTH_XRE"/>
    <property type="match status" value="1"/>
</dbReference>
<keyword evidence="1" id="KW-0472">Membrane</keyword>
<organism evidence="3 4">
    <name type="scientific">Aquiflexum gelatinilyticum</name>
    <dbReference type="NCBI Taxonomy" id="2961943"/>
    <lineage>
        <taxon>Bacteria</taxon>
        <taxon>Pseudomonadati</taxon>
        <taxon>Bacteroidota</taxon>
        <taxon>Cytophagia</taxon>
        <taxon>Cytophagales</taxon>
        <taxon>Cyclobacteriaceae</taxon>
        <taxon>Aquiflexum</taxon>
    </lineage>
</organism>
<gene>
    <name evidence="3" type="ORF">NU887_01640</name>
</gene>
<dbReference type="InterPro" id="IPR001387">
    <property type="entry name" value="Cro/C1-type_HTH"/>
</dbReference>
<evidence type="ECO:0000313" key="4">
    <source>
        <dbReference type="Proteomes" id="UP001142175"/>
    </source>
</evidence>
<proteinExistence type="predicted"/>
<dbReference type="Gene3D" id="1.10.260.40">
    <property type="entry name" value="lambda repressor-like DNA-binding domains"/>
    <property type="match status" value="1"/>
</dbReference>
<evidence type="ECO:0000259" key="2">
    <source>
        <dbReference type="PROSITE" id="PS50943"/>
    </source>
</evidence>
<feature type="transmembrane region" description="Helical" evidence="1">
    <location>
        <begin position="212"/>
        <end position="231"/>
    </location>
</feature>
<reference evidence="3" key="1">
    <citation type="submission" date="2022-08" db="EMBL/GenBank/DDBJ databases">
        <authorList>
            <person name="Zhang D."/>
        </authorList>
    </citation>
    <scope>NUCLEOTIDE SEQUENCE</scope>
    <source>
        <strain evidence="3">XJ19-11</strain>
    </source>
</reference>
<dbReference type="InterPro" id="IPR010982">
    <property type="entry name" value="Lambda_DNA-bd_dom_sf"/>
</dbReference>
<evidence type="ECO:0000313" key="3">
    <source>
        <dbReference type="EMBL" id="MCR9013714.1"/>
    </source>
</evidence>
<dbReference type="Proteomes" id="UP001142175">
    <property type="component" value="Unassembled WGS sequence"/>
</dbReference>
<feature type="transmembrane region" description="Helical" evidence="1">
    <location>
        <begin position="185"/>
        <end position="205"/>
    </location>
</feature>
<dbReference type="Pfam" id="PF01381">
    <property type="entry name" value="HTH_3"/>
    <property type="match status" value="1"/>
</dbReference>
<dbReference type="EMBL" id="JANSUY010000001">
    <property type="protein sequence ID" value="MCR9013714.1"/>
    <property type="molecule type" value="Genomic_DNA"/>
</dbReference>
<feature type="transmembrane region" description="Helical" evidence="1">
    <location>
        <begin position="83"/>
        <end position="101"/>
    </location>
</feature>
<feature type="transmembrane region" description="Helical" evidence="1">
    <location>
        <begin position="121"/>
        <end position="143"/>
    </location>
</feature>